<evidence type="ECO:0000256" key="2">
    <source>
        <dbReference type="SAM" id="SignalP"/>
    </source>
</evidence>
<feature type="compositionally biased region" description="Low complexity" evidence="1">
    <location>
        <begin position="101"/>
        <end position="119"/>
    </location>
</feature>
<dbReference type="EMBL" id="JBEPCV010000015">
    <property type="protein sequence ID" value="MER6905531.1"/>
    <property type="molecule type" value="Genomic_DNA"/>
</dbReference>
<keyword evidence="2" id="KW-0732">Signal</keyword>
<feature type="region of interest" description="Disordered" evidence="1">
    <location>
        <begin position="149"/>
        <end position="183"/>
    </location>
</feature>
<dbReference type="Proteomes" id="UP001490330">
    <property type="component" value="Unassembled WGS sequence"/>
</dbReference>
<proteinExistence type="predicted"/>
<evidence type="ECO:0000313" key="4">
    <source>
        <dbReference type="Proteomes" id="UP001490330"/>
    </source>
</evidence>
<dbReference type="RefSeq" id="WP_350718039.1">
    <property type="nucleotide sequence ID" value="NZ_JBEPCO010000009.1"/>
</dbReference>
<feature type="chain" id="PRO_5045059845" description="Secreted protein" evidence="2">
    <location>
        <begin position="29"/>
        <end position="243"/>
    </location>
</feature>
<name>A0ABV1VGB2_9ACTN</name>
<gene>
    <name evidence="3" type="ORF">ABT322_17450</name>
</gene>
<accession>A0ABV1VGB2</accession>
<reference evidence="3 4" key="1">
    <citation type="submission" date="2024-06" db="EMBL/GenBank/DDBJ databases">
        <title>The Natural Products Discovery Center: Release of the First 8490 Sequenced Strains for Exploring Actinobacteria Biosynthetic Diversity.</title>
        <authorList>
            <person name="Kalkreuter E."/>
            <person name="Kautsar S.A."/>
            <person name="Yang D."/>
            <person name="Bader C.D."/>
            <person name="Teijaro C.N."/>
            <person name="Fluegel L."/>
            <person name="Davis C.M."/>
            <person name="Simpson J.R."/>
            <person name="Lauterbach L."/>
            <person name="Steele A.D."/>
            <person name="Gui C."/>
            <person name="Meng S."/>
            <person name="Li G."/>
            <person name="Viehrig K."/>
            <person name="Ye F."/>
            <person name="Su P."/>
            <person name="Kiefer A.F."/>
            <person name="Nichols A."/>
            <person name="Cepeda A.J."/>
            <person name="Yan W."/>
            <person name="Fan B."/>
            <person name="Jiang Y."/>
            <person name="Adhikari A."/>
            <person name="Zheng C.-J."/>
            <person name="Schuster L."/>
            <person name="Cowan T.M."/>
            <person name="Smanski M.J."/>
            <person name="Chevrette M.G."/>
            <person name="De Carvalho L.P.S."/>
            <person name="Shen B."/>
        </authorList>
    </citation>
    <scope>NUCLEOTIDE SEQUENCE [LARGE SCALE GENOMIC DNA]</scope>
    <source>
        <strain evidence="3 4">NPDC000632</strain>
    </source>
</reference>
<protein>
    <recommendedName>
        <fullName evidence="5">Secreted protein</fullName>
    </recommendedName>
</protein>
<feature type="compositionally biased region" description="Low complexity" evidence="1">
    <location>
        <begin position="149"/>
        <end position="170"/>
    </location>
</feature>
<organism evidence="3 4">
    <name type="scientific">Streptomyces flaveolus</name>
    <dbReference type="NCBI Taxonomy" id="67297"/>
    <lineage>
        <taxon>Bacteria</taxon>
        <taxon>Bacillati</taxon>
        <taxon>Actinomycetota</taxon>
        <taxon>Actinomycetes</taxon>
        <taxon>Kitasatosporales</taxon>
        <taxon>Streptomycetaceae</taxon>
        <taxon>Streptomyces</taxon>
    </lineage>
</organism>
<evidence type="ECO:0000256" key="1">
    <source>
        <dbReference type="SAM" id="MobiDB-lite"/>
    </source>
</evidence>
<keyword evidence="4" id="KW-1185">Reference proteome</keyword>
<feature type="region of interest" description="Disordered" evidence="1">
    <location>
        <begin position="87"/>
        <end position="119"/>
    </location>
</feature>
<evidence type="ECO:0008006" key="5">
    <source>
        <dbReference type="Google" id="ProtNLM"/>
    </source>
</evidence>
<feature type="signal peptide" evidence="2">
    <location>
        <begin position="1"/>
        <end position="28"/>
    </location>
</feature>
<sequence length="243" mass="23954">MRALPARLIAPCVLCAALLAGVTGPARAADTAPEHHRATTSAALLGQVRAIDAGEHGLAPVVDLLKAVLEADGGRLPAAEARKLGDAAKDALAKPADEDPAPTTTTSESSSVTTSGGTVVTVTGDELSDEELAALREAVDSLLDLLQSGTATSTGTDTDADAGTGTTTETDAAEQTDADTNATGTPSLIDALLGRVSNLIAGLLGTGTQASTLPAPAGTARTPILPGVTLPGVTPLTSVLLPA</sequence>
<comment type="caution">
    <text evidence="3">The sequence shown here is derived from an EMBL/GenBank/DDBJ whole genome shotgun (WGS) entry which is preliminary data.</text>
</comment>
<evidence type="ECO:0000313" key="3">
    <source>
        <dbReference type="EMBL" id="MER6905531.1"/>
    </source>
</evidence>
<feature type="compositionally biased region" description="Basic and acidic residues" evidence="1">
    <location>
        <begin position="87"/>
        <end position="97"/>
    </location>
</feature>